<gene>
    <name evidence="1" type="ORF">AELL_2842</name>
    <name evidence="2" type="ORF">CP962_00380</name>
</gene>
<dbReference type="Gene3D" id="1.20.120.1490">
    <property type="match status" value="1"/>
</dbReference>
<dbReference type="Proteomes" id="UP000262582">
    <property type="component" value="Chromosome"/>
</dbReference>
<sequence>MKILKIFLILSSLLLVLNADEDKHKYKHSYKNLDYLDLTNEQAKAIKKALVELKKDYEDFYEYKEKQEDILEDIIKADNFDEELYYRTIMDLKTKATKLEVKRIKKIHEVLNEKQKEEFADYLEEWEIE</sequence>
<dbReference type="AlphaFoldDB" id="A0A347UC62"/>
<evidence type="ECO:0000313" key="1">
    <source>
        <dbReference type="EMBL" id="AXX96440.1"/>
    </source>
</evidence>
<dbReference type="EMBL" id="NXIG01000001">
    <property type="protein sequence ID" value="RXI32895.1"/>
    <property type="molecule type" value="Genomic_DNA"/>
</dbReference>
<reference evidence="2 4" key="1">
    <citation type="submission" date="2017-09" db="EMBL/GenBank/DDBJ databases">
        <title>Genomics of the genus Arcobacter.</title>
        <authorList>
            <person name="Perez-Cataluna A."/>
            <person name="Figueras M.J."/>
            <person name="Salas-Masso N."/>
        </authorList>
    </citation>
    <scope>NUCLEOTIDE SEQUENCE [LARGE SCALE GENOMIC DNA]</scope>
    <source>
        <strain evidence="2 4">CECT 7837</strain>
    </source>
</reference>
<organism evidence="2 4">
    <name type="scientific">Arcobacter ellisii</name>
    <dbReference type="NCBI Taxonomy" id="913109"/>
    <lineage>
        <taxon>Bacteria</taxon>
        <taxon>Pseudomonadati</taxon>
        <taxon>Campylobacterota</taxon>
        <taxon>Epsilonproteobacteria</taxon>
        <taxon>Campylobacterales</taxon>
        <taxon>Arcobacteraceae</taxon>
        <taxon>Arcobacter</taxon>
    </lineage>
</organism>
<dbReference type="KEGG" id="aell:AELL_2842"/>
<evidence type="ECO:0000313" key="3">
    <source>
        <dbReference type="Proteomes" id="UP000262582"/>
    </source>
</evidence>
<evidence type="ECO:0008006" key="5">
    <source>
        <dbReference type="Google" id="ProtNLM"/>
    </source>
</evidence>
<reference evidence="1 3" key="2">
    <citation type="submission" date="2018-08" db="EMBL/GenBank/DDBJ databases">
        <title>Complete genome of the Arcobacter ellisii type strain LMG 26155.</title>
        <authorList>
            <person name="Miller W.G."/>
            <person name="Yee E."/>
            <person name="Bono J.L."/>
        </authorList>
    </citation>
    <scope>NUCLEOTIDE SEQUENCE [LARGE SCALE GENOMIC DNA]</scope>
    <source>
        <strain evidence="1 3">LMG 26155</strain>
    </source>
</reference>
<protein>
    <recommendedName>
        <fullName evidence="5">CpxP family two-component system-associated protein</fullName>
    </recommendedName>
</protein>
<dbReference type="OrthoDB" id="5349084at2"/>
<evidence type="ECO:0000313" key="2">
    <source>
        <dbReference type="EMBL" id="RXI32895.1"/>
    </source>
</evidence>
<keyword evidence="3" id="KW-1185">Reference proteome</keyword>
<dbReference type="EMBL" id="CP032097">
    <property type="protein sequence ID" value="AXX96440.1"/>
    <property type="molecule type" value="Genomic_DNA"/>
</dbReference>
<proteinExistence type="predicted"/>
<name>A0A347UC62_9BACT</name>
<evidence type="ECO:0000313" key="4">
    <source>
        <dbReference type="Proteomes" id="UP000290588"/>
    </source>
</evidence>
<dbReference type="Proteomes" id="UP000290588">
    <property type="component" value="Unassembled WGS sequence"/>
</dbReference>
<dbReference type="RefSeq" id="WP_118918575.1">
    <property type="nucleotide sequence ID" value="NZ_CP032097.1"/>
</dbReference>
<accession>A0A347UC62</accession>